<dbReference type="RefSeq" id="WP_021295393.1">
    <property type="nucleotide sequence ID" value="NZ_AURB01000066.1"/>
</dbReference>
<protein>
    <submittedName>
        <fullName evidence="1">Uncharacterized protein</fullName>
    </submittedName>
</protein>
<dbReference type="AlphaFoldDB" id="T0DQ62"/>
<accession>A0A9E6ZUF0</accession>
<organism evidence="1 2">
    <name type="scientific">Alicyclobacillus acidoterrestris (strain ATCC 49025 / DSM 3922 / CIP 106132 / NCIMB 13137 / GD3B)</name>
    <dbReference type="NCBI Taxonomy" id="1356854"/>
    <lineage>
        <taxon>Bacteria</taxon>
        <taxon>Bacillati</taxon>
        <taxon>Bacillota</taxon>
        <taxon>Bacilli</taxon>
        <taxon>Bacillales</taxon>
        <taxon>Alicyclobacillaceae</taxon>
        <taxon>Alicyclobacillus</taxon>
    </lineage>
</organism>
<dbReference type="STRING" id="1356854.N007_20850"/>
<proteinExistence type="predicted"/>
<dbReference type="EMBL" id="CP080467">
    <property type="protein sequence ID" value="UNO49369.1"/>
    <property type="molecule type" value="Genomic_DNA"/>
</dbReference>
<dbReference type="Proteomes" id="UP000829401">
    <property type="component" value="Chromosome"/>
</dbReference>
<accession>T0DQ62</accession>
<dbReference type="OrthoDB" id="1937703at2"/>
<keyword evidence="2" id="KW-1185">Reference proteome</keyword>
<evidence type="ECO:0000313" key="1">
    <source>
        <dbReference type="EMBL" id="UNO49369.1"/>
    </source>
</evidence>
<gene>
    <name evidence="1" type="ORF">K1I37_02090</name>
</gene>
<sequence>MSKRKISISVRDPAVYKYLREKAQRDNISAYVCGLIRNDMINNHEDLDERIEAVVRRLLGNPNGITLQSRDHPKKDSLSDEDRELLKSLF</sequence>
<dbReference type="KEGG" id="aaco:K1I37_02090"/>
<reference evidence="2" key="1">
    <citation type="journal article" date="2022" name="G3 (Bethesda)">
        <title>Unveiling the complete genome sequence of Alicyclobacillus acidoterrestris DSM 3922T, a taint-producing strain.</title>
        <authorList>
            <person name="Leonardo I.C."/>
            <person name="Barreto Crespo M.T."/>
            <person name="Gaspar F.B."/>
        </authorList>
    </citation>
    <scope>NUCLEOTIDE SEQUENCE [LARGE SCALE GENOMIC DNA]</scope>
    <source>
        <strain evidence="2">DSM 3922</strain>
    </source>
</reference>
<name>T0DQ62_ALIAG</name>
<evidence type="ECO:0000313" key="2">
    <source>
        <dbReference type="Proteomes" id="UP000829401"/>
    </source>
</evidence>